<proteinExistence type="predicted"/>
<evidence type="ECO:0000313" key="2">
    <source>
        <dbReference type="EMBL" id="NCS57301.1"/>
    </source>
</evidence>
<name>A0A966FZS7_MICAE</name>
<dbReference type="InterPro" id="IPR009614">
    <property type="entry name" value="YoeB_toxin"/>
</dbReference>
<protein>
    <recommendedName>
        <fullName evidence="1">Endoribonuclease YoeB</fullName>
    </recommendedName>
</protein>
<dbReference type="Gene3D" id="3.30.2310.20">
    <property type="entry name" value="RelE-like"/>
    <property type="match status" value="1"/>
</dbReference>
<reference evidence="2" key="1">
    <citation type="journal article" date="2019" name="Mol. Ecol.">
        <title>Genome evolution and host-microbiome shifts correspond with intraspecific niche divergence within harmful algal bloom-forming Microcystis aeruginosa.</title>
        <authorList>
            <person name="Jackrel S.L."/>
            <person name="White J.D."/>
            <person name="Evans J.T."/>
            <person name="Buffin K."/>
            <person name="Hayden K."/>
            <person name="Sarnelle O."/>
            <person name="Denef V.J."/>
        </authorList>
    </citation>
    <scope>NUCLEOTIDE SEQUENCE</scope>
    <source>
        <strain evidence="2">G11-04</strain>
    </source>
</reference>
<dbReference type="AlphaFoldDB" id="A0A966FZS7"/>
<organism evidence="2 3">
    <name type="scientific">Microcystis aeruginosa G11-04</name>
    <dbReference type="NCBI Taxonomy" id="2685956"/>
    <lineage>
        <taxon>Bacteria</taxon>
        <taxon>Bacillati</taxon>
        <taxon>Cyanobacteriota</taxon>
        <taxon>Cyanophyceae</taxon>
        <taxon>Oscillatoriophycideae</taxon>
        <taxon>Chroococcales</taxon>
        <taxon>Microcystaceae</taxon>
        <taxon>Microcystis</taxon>
    </lineage>
</organism>
<dbReference type="GO" id="GO:0004519">
    <property type="term" value="F:endonuclease activity"/>
    <property type="evidence" value="ECO:0007669"/>
    <property type="project" value="InterPro"/>
</dbReference>
<gene>
    <name evidence="2" type="ORF">GPJ16_10230</name>
</gene>
<evidence type="ECO:0000313" key="3">
    <source>
        <dbReference type="Proteomes" id="UP000799330"/>
    </source>
</evidence>
<accession>A0A966FZS7</accession>
<dbReference type="Pfam" id="PF06769">
    <property type="entry name" value="YoeB_toxin"/>
    <property type="match status" value="1"/>
</dbReference>
<dbReference type="Proteomes" id="UP000799330">
    <property type="component" value="Unassembled WGS sequence"/>
</dbReference>
<evidence type="ECO:0000256" key="1">
    <source>
        <dbReference type="ARBA" id="ARBA00050056"/>
    </source>
</evidence>
<sequence>MAESLEFDRLAFEDLAWWVEYNRKQTLKIIRLIQKVQRHPFHGKKVRYSGLLIVPED</sequence>
<dbReference type="InterPro" id="IPR035093">
    <property type="entry name" value="RelE/ParE_toxin_dom_sf"/>
</dbReference>
<dbReference type="GO" id="GO:0006401">
    <property type="term" value="P:RNA catabolic process"/>
    <property type="evidence" value="ECO:0007669"/>
    <property type="project" value="InterPro"/>
</dbReference>
<dbReference type="EMBL" id="JAADAI010000111">
    <property type="protein sequence ID" value="NCS57301.1"/>
    <property type="molecule type" value="Genomic_DNA"/>
</dbReference>
<comment type="caution">
    <text evidence="2">The sequence shown here is derived from an EMBL/GenBank/DDBJ whole genome shotgun (WGS) entry which is preliminary data.</text>
</comment>